<feature type="compositionally biased region" description="Pro residues" evidence="1">
    <location>
        <begin position="90"/>
        <end position="107"/>
    </location>
</feature>
<dbReference type="PANTHER" id="PTHR33604">
    <property type="entry name" value="OSJNBA0004B13.7 PROTEIN"/>
    <property type="match status" value="1"/>
</dbReference>
<feature type="region of interest" description="Disordered" evidence="1">
    <location>
        <begin position="76"/>
        <end position="120"/>
    </location>
</feature>
<evidence type="ECO:0000313" key="3">
    <source>
        <dbReference type="EMBL" id="KAK8868618.1"/>
    </source>
</evidence>
<keyword evidence="4" id="KW-1185">Reference proteome</keyword>
<organism evidence="3 4">
    <name type="scientific">Apiospora arundinis</name>
    <dbReference type="NCBI Taxonomy" id="335852"/>
    <lineage>
        <taxon>Eukaryota</taxon>
        <taxon>Fungi</taxon>
        <taxon>Dikarya</taxon>
        <taxon>Ascomycota</taxon>
        <taxon>Pezizomycotina</taxon>
        <taxon>Sordariomycetes</taxon>
        <taxon>Xylariomycetidae</taxon>
        <taxon>Amphisphaeriales</taxon>
        <taxon>Apiosporaceae</taxon>
        <taxon>Apiospora</taxon>
    </lineage>
</organism>
<feature type="region of interest" description="Disordered" evidence="1">
    <location>
        <begin position="16"/>
        <end position="38"/>
    </location>
</feature>
<sequence length="683" mass="76430">MSWWGNLRSFFLSDDELGKKDDDHKHSSRNGGLRQQTWAPARVPPRRFLKRILLVFGAAILTYLFIHNIPTDIGPRQSLRPSYGQNAAPPGYPTRGRPPPNANPKQPPQEESLASPEPLQRTYNAPPKFLELASTLRAIGATHGALLVNRNVLFAASSLKSAAAILPVACQMGTELRNYVHFALMSRSEIAVEDLLKLNGIDEDCHLIIHDARPEHAQISTEDRMESSVFRAFFHIHTYMHPQAIIIDATEQEERFFRRGARAQAKASGNTLIELPVDSAKDLMWLTKLDSSSIHMWDKMHIDILVHAIPGASGSLIRLLRSLSNAHFAAGPIPHLTIELPHDIDPPTKRFLETFKWPPAHVYNPNNARYLSLRHRIPHQRMTAEESSFRFLESFWPADPHTSHILVLSPQVELSPQFFHYLRYSLMEYRYSAASHLQKWGARLLGISLEQPLKMIGGNDKFVSPSSAEPGAGSESTSFIWQAPTSSAMLFLGERWIELHDFVSRTLEAQHSLDQTPAILAEKLVSTQHPSWLEYALRLSRLRGYWTMYPGETAAKNLATVHGELHHLPEEYADVEPKDPALADDATEAEIDAAIEKFKGGVEIALAPPVSLLQTLPHDGALLSFASLPLLAWDGQRTDVKGVDAHALEYASVFKKEVGRCAGKEAEKEVVPLSTEDLFCETE</sequence>
<feature type="transmembrane region" description="Helical" evidence="2">
    <location>
        <begin position="48"/>
        <end position="66"/>
    </location>
</feature>
<protein>
    <recommendedName>
        <fullName evidence="5">Glycosyltransferase 2</fullName>
    </recommendedName>
</protein>
<proteinExistence type="predicted"/>
<dbReference type="Proteomes" id="UP001390339">
    <property type="component" value="Unassembled WGS sequence"/>
</dbReference>
<feature type="compositionally biased region" description="Polar residues" evidence="1">
    <location>
        <begin position="29"/>
        <end position="38"/>
    </location>
</feature>
<keyword evidence="2" id="KW-1133">Transmembrane helix</keyword>
<keyword evidence="2" id="KW-0472">Membrane</keyword>
<dbReference type="EMBL" id="JAPCWZ010000004">
    <property type="protein sequence ID" value="KAK8868618.1"/>
    <property type="molecule type" value="Genomic_DNA"/>
</dbReference>
<reference evidence="3 4" key="1">
    <citation type="journal article" date="2024" name="IMA Fungus">
        <title>Apiospora arundinis, a panoply of carbohydrate-active enzymes and secondary metabolites.</title>
        <authorList>
            <person name="Sorensen T."/>
            <person name="Petersen C."/>
            <person name="Muurmann A.T."/>
            <person name="Christiansen J.V."/>
            <person name="Brundto M.L."/>
            <person name="Overgaard C.K."/>
            <person name="Boysen A.T."/>
            <person name="Wollenberg R.D."/>
            <person name="Larsen T.O."/>
            <person name="Sorensen J.L."/>
            <person name="Nielsen K.L."/>
            <person name="Sondergaard T.E."/>
        </authorList>
    </citation>
    <scope>NUCLEOTIDE SEQUENCE [LARGE SCALE GENOMIC DNA]</scope>
    <source>
        <strain evidence="3 4">AAU 773</strain>
    </source>
</reference>
<evidence type="ECO:0000256" key="2">
    <source>
        <dbReference type="SAM" id="Phobius"/>
    </source>
</evidence>
<evidence type="ECO:0008006" key="5">
    <source>
        <dbReference type="Google" id="ProtNLM"/>
    </source>
</evidence>
<name>A0ABR2IUW2_9PEZI</name>
<accession>A0ABR2IUW2</accession>
<keyword evidence="2" id="KW-0812">Transmembrane</keyword>
<evidence type="ECO:0000313" key="4">
    <source>
        <dbReference type="Proteomes" id="UP001390339"/>
    </source>
</evidence>
<dbReference type="PANTHER" id="PTHR33604:SF3">
    <property type="entry name" value="OSJNBA0004B13.7 PROTEIN"/>
    <property type="match status" value="1"/>
</dbReference>
<feature type="compositionally biased region" description="Basic and acidic residues" evidence="1">
    <location>
        <begin position="16"/>
        <end position="25"/>
    </location>
</feature>
<comment type="caution">
    <text evidence="3">The sequence shown here is derived from an EMBL/GenBank/DDBJ whole genome shotgun (WGS) entry which is preliminary data.</text>
</comment>
<gene>
    <name evidence="3" type="ORF">PGQ11_007196</name>
</gene>
<evidence type="ECO:0000256" key="1">
    <source>
        <dbReference type="SAM" id="MobiDB-lite"/>
    </source>
</evidence>